<name>A0A0D0C2Z8_9AGAR</name>
<proteinExistence type="predicted"/>
<dbReference type="HOGENOM" id="CLU_918476_0_0_1"/>
<accession>A0A0D0C2Z8</accession>
<gene>
    <name evidence="2" type="ORF">GYMLUDRAFT_64351</name>
</gene>
<reference evidence="2 3" key="1">
    <citation type="submission" date="2014-04" db="EMBL/GenBank/DDBJ databases">
        <title>Evolutionary Origins and Diversification of the Mycorrhizal Mutualists.</title>
        <authorList>
            <consortium name="DOE Joint Genome Institute"/>
            <consortium name="Mycorrhizal Genomics Consortium"/>
            <person name="Kohler A."/>
            <person name="Kuo A."/>
            <person name="Nagy L.G."/>
            <person name="Floudas D."/>
            <person name="Copeland A."/>
            <person name="Barry K.W."/>
            <person name="Cichocki N."/>
            <person name="Veneault-Fourrey C."/>
            <person name="LaButti K."/>
            <person name="Lindquist E.A."/>
            <person name="Lipzen A."/>
            <person name="Lundell T."/>
            <person name="Morin E."/>
            <person name="Murat C."/>
            <person name="Riley R."/>
            <person name="Ohm R."/>
            <person name="Sun H."/>
            <person name="Tunlid A."/>
            <person name="Henrissat B."/>
            <person name="Grigoriev I.V."/>
            <person name="Hibbett D.S."/>
            <person name="Martin F."/>
        </authorList>
    </citation>
    <scope>NUCLEOTIDE SEQUENCE [LARGE SCALE GENOMIC DNA]</scope>
    <source>
        <strain evidence="2 3">FD-317 M1</strain>
    </source>
</reference>
<keyword evidence="3" id="KW-1185">Reference proteome</keyword>
<feature type="region of interest" description="Disordered" evidence="1">
    <location>
        <begin position="110"/>
        <end position="136"/>
    </location>
</feature>
<organism evidence="2 3">
    <name type="scientific">Collybiopsis luxurians FD-317 M1</name>
    <dbReference type="NCBI Taxonomy" id="944289"/>
    <lineage>
        <taxon>Eukaryota</taxon>
        <taxon>Fungi</taxon>
        <taxon>Dikarya</taxon>
        <taxon>Basidiomycota</taxon>
        <taxon>Agaricomycotina</taxon>
        <taxon>Agaricomycetes</taxon>
        <taxon>Agaricomycetidae</taxon>
        <taxon>Agaricales</taxon>
        <taxon>Marasmiineae</taxon>
        <taxon>Omphalotaceae</taxon>
        <taxon>Collybiopsis</taxon>
        <taxon>Collybiopsis luxurians</taxon>
    </lineage>
</organism>
<protein>
    <submittedName>
        <fullName evidence="2">Uncharacterized protein</fullName>
    </submittedName>
</protein>
<evidence type="ECO:0000256" key="1">
    <source>
        <dbReference type="SAM" id="MobiDB-lite"/>
    </source>
</evidence>
<dbReference type="AlphaFoldDB" id="A0A0D0C2Z8"/>
<sequence>MNGIKQEHLQEQDNGYLVAGHNSKQVKRAAAENARQDFDRRNSLGFGGYLNSETTDTQLFGFLASQSAGAVGFCEEEMQIQYGCADDDLYGEESQIPLWYAPHSGNDLDNTQLDSSGPICASTPSPNPEPTSSSSLFDAPTETIFPFPDLKAKANAVIGSFEWGPNTPNQAKLKEYLAAKYDDDFVFNLVAAHEDSNCARENFRILKQDEEQYRFTQKALLYLMRKAGFELKDTLHSLNPLRRGHAVVGFYMMRQAFELICHGGQARDVSFLKDIVTDGRVMLDVANSLVNIEEQTQNFIDRK</sequence>
<evidence type="ECO:0000313" key="3">
    <source>
        <dbReference type="Proteomes" id="UP000053593"/>
    </source>
</evidence>
<dbReference type="OrthoDB" id="3049134at2759"/>
<dbReference type="EMBL" id="KN834846">
    <property type="protein sequence ID" value="KIK52227.1"/>
    <property type="molecule type" value="Genomic_DNA"/>
</dbReference>
<dbReference type="Proteomes" id="UP000053593">
    <property type="component" value="Unassembled WGS sequence"/>
</dbReference>
<evidence type="ECO:0000313" key="2">
    <source>
        <dbReference type="EMBL" id="KIK52227.1"/>
    </source>
</evidence>